<dbReference type="Proteomes" id="UP000006919">
    <property type="component" value="Plasmid pRUMAL01"/>
</dbReference>
<evidence type="ECO:0000313" key="2">
    <source>
        <dbReference type="EMBL" id="ADU24008.1"/>
    </source>
</evidence>
<dbReference type="InterPro" id="IPR037883">
    <property type="entry name" value="Knr4/Smi1-like_sf"/>
</dbReference>
<gene>
    <name evidence="2" type="ordered locus">Rumal_3567</name>
</gene>
<proteinExistence type="predicted"/>
<reference evidence="3" key="1">
    <citation type="journal article" date="2011" name="J. Bacteriol.">
        <title>Complete genome of the cellulolytic ruminal bacterium Ruminococcus albus 7.</title>
        <authorList>
            <person name="Suen G."/>
            <person name="Stevenson D.M."/>
            <person name="Bruce D.C."/>
            <person name="Chertkov O."/>
            <person name="Copeland A."/>
            <person name="Cheng J.F."/>
            <person name="Detter C."/>
            <person name="Detter J.C."/>
            <person name="Goodwin L.A."/>
            <person name="Han C.S."/>
            <person name="Hauser L.J."/>
            <person name="Ivanova N.N."/>
            <person name="Kyrpides N.C."/>
            <person name="Land M.L."/>
            <person name="Lapidus A."/>
            <person name="Lucas S."/>
            <person name="Ovchinnikova G."/>
            <person name="Pitluck S."/>
            <person name="Tapia R."/>
            <person name="Woyke T."/>
            <person name="Boyum J."/>
            <person name="Mead D."/>
            <person name="Weimer P.J."/>
        </authorList>
    </citation>
    <scope>NUCLEOTIDE SEQUENCE [LARGE SCALE GENOMIC DNA]</scope>
    <source>
        <strain evidence="3">ATCC 27210 / DSM 20455 / JCM 14654 / NCDO 2250 / 7</strain>
        <plasmid evidence="3">pRUMAL01</plasmid>
    </source>
</reference>
<evidence type="ECO:0000313" key="3">
    <source>
        <dbReference type="Proteomes" id="UP000006919"/>
    </source>
</evidence>
<evidence type="ECO:0000259" key="1">
    <source>
        <dbReference type="Pfam" id="PF09346"/>
    </source>
</evidence>
<dbReference type="AlphaFoldDB" id="E6UK12"/>
<dbReference type="HOGENOM" id="CLU_1331127_0_0_9"/>
<dbReference type="Gene3D" id="3.40.1580.10">
    <property type="entry name" value="SMI1/KNR4-like"/>
    <property type="match status" value="1"/>
</dbReference>
<accession>E6UK12</accession>
<organism evidence="2 3">
    <name type="scientific">Ruminococcus albus (strain ATCC 27210 / DSM 20455 / JCM 14654 / NCDO 2250 / 7)</name>
    <dbReference type="NCBI Taxonomy" id="697329"/>
    <lineage>
        <taxon>Bacteria</taxon>
        <taxon>Bacillati</taxon>
        <taxon>Bacillota</taxon>
        <taxon>Clostridia</taxon>
        <taxon>Eubacteriales</taxon>
        <taxon>Oscillospiraceae</taxon>
        <taxon>Ruminococcus</taxon>
    </lineage>
</organism>
<dbReference type="Pfam" id="PF09346">
    <property type="entry name" value="SMI1_KNR4"/>
    <property type="match status" value="1"/>
</dbReference>
<keyword evidence="2" id="KW-0614">Plasmid</keyword>
<dbReference type="InterPro" id="IPR018958">
    <property type="entry name" value="Knr4/Smi1-like_dom"/>
</dbReference>
<dbReference type="EMBL" id="CP002404">
    <property type="protein sequence ID" value="ADU24008.1"/>
    <property type="molecule type" value="Genomic_DNA"/>
</dbReference>
<name>E6UK12_RUMA7</name>
<dbReference type="KEGG" id="ral:Rumal_3567"/>
<dbReference type="SUPFAM" id="SSF160631">
    <property type="entry name" value="SMI1/KNR4-like"/>
    <property type="match status" value="1"/>
</dbReference>
<sequence>MAVKKKLPALKRLIKKIEKVTHVRPATEEELAALQKLAGGKLPEEAMEFYSHYSFEGIVRIDEYIDLYGINEIVRWNTDAVPGFMVLPFGLLTVASWVDGDAICIDLNSVGEKFGYGGCYTTQVIRQCSHELFSEGEEITFYRKALGGLVRLPYTRENVVALSPYVTNDFSYLLKRLRDGELRYIELTKTLDDYEKKRLQETAQES</sequence>
<geneLocation type="plasmid" evidence="2 3">
    <name>pRUMAL01</name>
</geneLocation>
<dbReference type="RefSeq" id="WP_013483557.1">
    <property type="nucleotide sequence ID" value="NC_014824.1"/>
</dbReference>
<protein>
    <submittedName>
        <fullName evidence="2">Cell wall assembly/cell proliferation coordinating protein, KNR4-like protein</fullName>
    </submittedName>
</protein>
<dbReference type="OrthoDB" id="10012678at2"/>
<feature type="domain" description="Knr4/Smi1-like" evidence="1">
    <location>
        <begin position="25"/>
        <end position="120"/>
    </location>
</feature>